<keyword evidence="4" id="KW-1185">Reference proteome</keyword>
<reference evidence="3" key="1">
    <citation type="submission" date="2021-11" db="EMBL/GenBank/DDBJ databases">
        <title>Legionella maioricencis sp. nov., a new species isolated from hot water samples in Mallorca.</title>
        <authorList>
            <person name="Crespi S."/>
            <person name="Drasar V."/>
            <person name="Salva-Serra F."/>
            <person name="Jaen-Luchoro D."/>
            <person name="Pineiro-Iglesias B."/>
            <person name="Aliaga F."/>
            <person name="Fernandez-Juarez V."/>
            <person name="Coll G."/>
            <person name="Moore E.R.B."/>
            <person name="Bennasar-Figueras A."/>
        </authorList>
    </citation>
    <scope>NUCLEOTIDE SEQUENCE</scope>
    <source>
        <strain evidence="3">HCPI-6</strain>
    </source>
</reference>
<dbReference type="PANTHER" id="PTHR30298:SF0">
    <property type="entry name" value="PROTEIN YBFL-RELATED"/>
    <property type="match status" value="1"/>
</dbReference>
<dbReference type="AlphaFoldDB" id="A0A9X2I8W6"/>
<proteinExistence type="predicted"/>
<dbReference type="InterPro" id="IPR047647">
    <property type="entry name" value="ISAs1_transpos"/>
</dbReference>
<feature type="domain" description="H repeat-associated protein N-terminal" evidence="2">
    <location>
        <begin position="7"/>
        <end position="93"/>
    </location>
</feature>
<dbReference type="NCBIfam" id="NF033564">
    <property type="entry name" value="transpos_ISAs1"/>
    <property type="match status" value="1"/>
</dbReference>
<accession>A0A9X2I8W6</accession>
<organism evidence="3 4">
    <name type="scientific">Legionella maioricensis</name>
    <dbReference type="NCBI Taxonomy" id="2896528"/>
    <lineage>
        <taxon>Bacteria</taxon>
        <taxon>Pseudomonadati</taxon>
        <taxon>Pseudomonadota</taxon>
        <taxon>Gammaproteobacteria</taxon>
        <taxon>Legionellales</taxon>
        <taxon>Legionellaceae</taxon>
        <taxon>Legionella</taxon>
    </lineage>
</organism>
<sequence>MQADLLSHFKALEDPRIDRTKRYPLIEIIFLIISATISGCKGWKSIRDFGVLKLNWLKQYLRYENGVPVDDTIARLMRKLNTKQFANCFTHWIQAVTEATNGDVIAIDGKTLRGSFNTRDGKSAIRMVSAWSSANGVVLGQEKTAEKSNEVTAIPELLNSLAIKGCIVTIDAMGCQKNIAEQIVRQKDDYLLALKGNQGNFHEEVMSFLMLAKSANFKNVAHDFHVEVDAGHGRIEIRRAYAVDFKKYREHMPEGMKWKKLTSLVMIETSRDGRDFKTFDTRFYISSCEPSAKPLLNASRKHWGIENSLHWTPDVTFREDESRIRKEAAPENYAIFRHIALNIIRRNTSIEASIKRKRHMAALNDDVRATLIKGLI</sequence>
<protein>
    <submittedName>
        <fullName evidence="3">ISAs1 family transposase</fullName>
    </submittedName>
</protein>
<dbReference type="InterPro" id="IPR032806">
    <property type="entry name" value="YbfD_N"/>
</dbReference>
<dbReference type="GO" id="GO:0004803">
    <property type="term" value="F:transposase activity"/>
    <property type="evidence" value="ECO:0007669"/>
    <property type="project" value="InterPro"/>
</dbReference>
<evidence type="ECO:0000259" key="2">
    <source>
        <dbReference type="Pfam" id="PF13808"/>
    </source>
</evidence>
<dbReference type="RefSeq" id="WP_250421406.1">
    <property type="nucleotide sequence ID" value="NZ_JAJKBJ010000001.1"/>
</dbReference>
<evidence type="ECO:0000313" key="3">
    <source>
        <dbReference type="EMBL" id="MCL9682655.1"/>
    </source>
</evidence>
<dbReference type="PANTHER" id="PTHR30298">
    <property type="entry name" value="H REPEAT-ASSOCIATED PREDICTED TRANSPOSASE"/>
    <property type="match status" value="1"/>
</dbReference>
<name>A0A9X2I8W6_9GAMM</name>
<dbReference type="InterPro" id="IPR051698">
    <property type="entry name" value="Transposase_11-like"/>
</dbReference>
<dbReference type="InterPro" id="IPR002559">
    <property type="entry name" value="Transposase_11"/>
</dbReference>
<feature type="domain" description="Transposase IS4-like" evidence="1">
    <location>
        <begin position="103"/>
        <end position="343"/>
    </location>
</feature>
<gene>
    <name evidence="3" type="ORF">LOX96_00960</name>
</gene>
<dbReference type="Pfam" id="PF13808">
    <property type="entry name" value="DDE_Tnp_1_assoc"/>
    <property type="match status" value="1"/>
</dbReference>
<dbReference type="Proteomes" id="UP001139721">
    <property type="component" value="Unassembled WGS sequence"/>
</dbReference>
<evidence type="ECO:0000313" key="4">
    <source>
        <dbReference type="Proteomes" id="UP001139721"/>
    </source>
</evidence>
<dbReference type="EMBL" id="JAJKBJ010000001">
    <property type="protein sequence ID" value="MCL9682655.1"/>
    <property type="molecule type" value="Genomic_DNA"/>
</dbReference>
<comment type="caution">
    <text evidence="3">The sequence shown here is derived from an EMBL/GenBank/DDBJ whole genome shotgun (WGS) entry which is preliminary data.</text>
</comment>
<dbReference type="Pfam" id="PF01609">
    <property type="entry name" value="DDE_Tnp_1"/>
    <property type="match status" value="1"/>
</dbReference>
<dbReference type="GO" id="GO:0003677">
    <property type="term" value="F:DNA binding"/>
    <property type="evidence" value="ECO:0007669"/>
    <property type="project" value="InterPro"/>
</dbReference>
<dbReference type="GO" id="GO:0006313">
    <property type="term" value="P:DNA transposition"/>
    <property type="evidence" value="ECO:0007669"/>
    <property type="project" value="InterPro"/>
</dbReference>
<evidence type="ECO:0000259" key="1">
    <source>
        <dbReference type="Pfam" id="PF01609"/>
    </source>
</evidence>